<organism evidence="1 2">
    <name type="scientific">Peribacillus huizhouensis</name>
    <dbReference type="NCBI Taxonomy" id="1501239"/>
    <lineage>
        <taxon>Bacteria</taxon>
        <taxon>Bacillati</taxon>
        <taxon>Bacillota</taxon>
        <taxon>Bacilli</taxon>
        <taxon>Bacillales</taxon>
        <taxon>Bacillaceae</taxon>
        <taxon>Peribacillus</taxon>
    </lineage>
</organism>
<accession>A0ABR6CSP4</accession>
<protein>
    <submittedName>
        <fullName evidence="1">CxxH/CxxC protein (TIGR04129 family)</fullName>
    </submittedName>
</protein>
<dbReference type="RefSeq" id="WP_182503291.1">
    <property type="nucleotide sequence ID" value="NZ_JACJHX010000011.1"/>
</dbReference>
<evidence type="ECO:0000313" key="2">
    <source>
        <dbReference type="Proteomes" id="UP000626697"/>
    </source>
</evidence>
<evidence type="ECO:0000313" key="1">
    <source>
        <dbReference type="EMBL" id="MBA9028051.1"/>
    </source>
</evidence>
<keyword evidence="2" id="KW-1185">Reference proteome</keyword>
<gene>
    <name evidence="1" type="ORF">HNP81_003365</name>
</gene>
<dbReference type="NCBIfam" id="TIGR04129">
    <property type="entry name" value="CxxH_BA5709"/>
    <property type="match status" value="1"/>
</dbReference>
<dbReference type="EMBL" id="JACJHX010000011">
    <property type="protein sequence ID" value="MBA9028051.1"/>
    <property type="molecule type" value="Genomic_DNA"/>
</dbReference>
<comment type="caution">
    <text evidence="1">The sequence shown here is derived from an EMBL/GenBank/DDBJ whole genome shotgun (WGS) entry which is preliminary data.</text>
</comment>
<sequence>MIYCCNDHVDMALDTVVVEKETYPTLDVVPSEKLSTICEYCRNEAVYMVGN</sequence>
<proteinExistence type="predicted"/>
<name>A0ABR6CSP4_9BACI</name>
<dbReference type="Proteomes" id="UP000626697">
    <property type="component" value="Unassembled WGS sequence"/>
</dbReference>
<reference evidence="1 2" key="1">
    <citation type="submission" date="2020-08" db="EMBL/GenBank/DDBJ databases">
        <title>Genomic Encyclopedia of Type Strains, Phase IV (KMG-IV): sequencing the most valuable type-strain genomes for metagenomic binning, comparative biology and taxonomic classification.</title>
        <authorList>
            <person name="Goeker M."/>
        </authorList>
    </citation>
    <scope>NUCLEOTIDE SEQUENCE [LARGE SCALE GENOMIC DNA]</scope>
    <source>
        <strain evidence="1 2">DSM 105481</strain>
    </source>
</reference>
<dbReference type="Pfam" id="PF14116">
    <property type="entry name" value="YyzF"/>
    <property type="match status" value="1"/>
</dbReference>
<dbReference type="InterPro" id="IPR025626">
    <property type="entry name" value="YyzF"/>
</dbReference>